<feature type="region of interest" description="Disordered" evidence="6">
    <location>
        <begin position="146"/>
        <end position="166"/>
    </location>
</feature>
<dbReference type="PANTHER" id="PTHR47359:SF3">
    <property type="entry name" value="NLP_P60 DOMAIN-CONTAINING PROTEIN-RELATED"/>
    <property type="match status" value="1"/>
</dbReference>
<keyword evidence="3" id="KW-0378">Hydrolase</keyword>
<keyword evidence="4" id="KW-0788">Thiol protease</keyword>
<dbReference type="NCBIfam" id="NF046048">
    <property type="entry name" value="NlpC_P60_DIP1281"/>
    <property type="match status" value="1"/>
</dbReference>
<dbReference type="InterPro" id="IPR051794">
    <property type="entry name" value="PG_Endopeptidase_C40"/>
</dbReference>
<feature type="compositionally biased region" description="Polar residues" evidence="6">
    <location>
        <begin position="362"/>
        <end position="372"/>
    </location>
</feature>
<keyword evidence="5" id="KW-0175">Coiled coil</keyword>
<dbReference type="EMBL" id="CP009247">
    <property type="protein sequence ID" value="APT88817.1"/>
    <property type="molecule type" value="Genomic_DNA"/>
</dbReference>
<dbReference type="InterPro" id="IPR000064">
    <property type="entry name" value="NLP_P60_dom"/>
</dbReference>
<dbReference type="Gene3D" id="3.90.1720.10">
    <property type="entry name" value="endopeptidase domain like (from Nostoc punctiforme)"/>
    <property type="match status" value="1"/>
</dbReference>
<feature type="region of interest" description="Disordered" evidence="6">
    <location>
        <begin position="192"/>
        <end position="476"/>
    </location>
</feature>
<evidence type="ECO:0000256" key="2">
    <source>
        <dbReference type="ARBA" id="ARBA00022670"/>
    </source>
</evidence>
<evidence type="ECO:0000256" key="3">
    <source>
        <dbReference type="ARBA" id="ARBA00022801"/>
    </source>
</evidence>
<evidence type="ECO:0000313" key="9">
    <source>
        <dbReference type="Proteomes" id="UP000185434"/>
    </source>
</evidence>
<evidence type="ECO:0000313" key="8">
    <source>
        <dbReference type="EMBL" id="APT88817.1"/>
    </source>
</evidence>
<keyword evidence="9" id="KW-1185">Reference proteome</keyword>
<feature type="domain" description="NlpC/P60" evidence="7">
    <location>
        <begin position="476"/>
        <end position="614"/>
    </location>
</feature>
<dbReference type="SUPFAM" id="SSF54001">
    <property type="entry name" value="Cysteine proteinases"/>
    <property type="match status" value="1"/>
</dbReference>
<dbReference type="PANTHER" id="PTHR47359">
    <property type="entry name" value="PEPTIDOGLYCAN DL-ENDOPEPTIDASE CWLO"/>
    <property type="match status" value="1"/>
</dbReference>
<reference evidence="8 9" key="1">
    <citation type="submission" date="2014-08" db="EMBL/GenBank/DDBJ databases">
        <title>Complete genome sequence of Corynebacterium frankenforstense ST18(T) (=DSM 45800(T)), isolated from raw cow milk.</title>
        <authorList>
            <person name="Ruckert C."/>
            <person name="Albersmeier A."/>
            <person name="Winkler A."/>
            <person name="Lipski A."/>
            <person name="Kalinowski J."/>
        </authorList>
    </citation>
    <scope>NUCLEOTIDE SEQUENCE [LARGE SCALE GENOMIC DNA]</scope>
    <source>
        <strain evidence="8 9">ST18</strain>
    </source>
</reference>
<feature type="coiled-coil region" evidence="5">
    <location>
        <begin position="65"/>
        <end position="141"/>
    </location>
</feature>
<dbReference type="Pfam" id="PF00877">
    <property type="entry name" value="NLPC_P60"/>
    <property type="match status" value="1"/>
</dbReference>
<comment type="similarity">
    <text evidence="1">Belongs to the peptidase C40 family.</text>
</comment>
<sequence length="614" mass="64699">MNADQTHTPARAGRRVGACARVAVATTVSAVMVATSAVAGAVPRNPEPAELAQAQQAVDAGTGGVAAAAGALSSKEEEIANLELDMGGLREEINKTLVDLHDAQGSAEQARQAVKEARAELDQVQGEMSSAQDKLDEISRTAYRRGASAPVSGVSGNATSDDGLDRRTYLRTNAEKQRAAVDELDRLRTETANRESRLREARDVAEDREVAAEQAQTDARAEIDERSRELEQKNAEREQLVAQRDEAQGELDAARGHSENLDREREEYREYEQREQERKEAEDKAREAAAAKAKAEREQAAAEEQERARKEAEDAAQREREATAAAEKAAEAVAATQPEHNTLDNPYPSGEDAAAGDIAAVQNPSGTAATGETTQGNGTSATAQATQTSEAATSTRATETAGETAAESTQATTTTQAEPTATATGGATETAEETTTSESTTSQSGDSTGQSIGGPTLETADEVSEEVSGSVDGSREQRIETVIARAKSQIGMPYAWGGGNASGPTKGIRDGGVADSYGDYNKIGFDCSGLVLYAFAGVGISLPHYTGYQYQRGTKVDPSSMQRGDLIFYGPAGNHHVAIYLGDGQMIEAPQSGSTVQISPVRWSGMSPSAVRLI</sequence>
<dbReference type="GO" id="GO:0008234">
    <property type="term" value="F:cysteine-type peptidase activity"/>
    <property type="evidence" value="ECO:0007669"/>
    <property type="project" value="UniProtKB-KW"/>
</dbReference>
<evidence type="ECO:0000256" key="5">
    <source>
        <dbReference type="SAM" id="Coils"/>
    </source>
</evidence>
<proteinExistence type="inferred from homology"/>
<keyword evidence="2" id="KW-0645">Protease</keyword>
<organism evidence="8 9">
    <name type="scientific">Corynebacterium frankenforstense DSM 45800</name>
    <dbReference type="NCBI Taxonomy" id="1437875"/>
    <lineage>
        <taxon>Bacteria</taxon>
        <taxon>Bacillati</taxon>
        <taxon>Actinomycetota</taxon>
        <taxon>Actinomycetes</taxon>
        <taxon>Mycobacteriales</taxon>
        <taxon>Corynebacteriaceae</taxon>
        <taxon>Corynebacterium</taxon>
    </lineage>
</organism>
<name>A0A1L7CSJ9_9CORY</name>
<dbReference type="STRING" id="1437875.CFRA_05680"/>
<dbReference type="PROSITE" id="PS51935">
    <property type="entry name" value="NLPC_P60"/>
    <property type="match status" value="1"/>
</dbReference>
<gene>
    <name evidence="8" type="ORF">CFRA_05680</name>
</gene>
<accession>A0A1L7CSJ9</accession>
<dbReference type="AlphaFoldDB" id="A0A1L7CSJ9"/>
<dbReference type="KEGG" id="cfk:CFRA_05680"/>
<dbReference type="Proteomes" id="UP000185434">
    <property type="component" value="Chromosome"/>
</dbReference>
<evidence type="ECO:0000259" key="7">
    <source>
        <dbReference type="PROSITE" id="PS51935"/>
    </source>
</evidence>
<feature type="compositionally biased region" description="Basic and acidic residues" evidence="6">
    <location>
        <begin position="192"/>
        <end position="211"/>
    </location>
</feature>
<evidence type="ECO:0000256" key="4">
    <source>
        <dbReference type="ARBA" id="ARBA00022807"/>
    </source>
</evidence>
<evidence type="ECO:0000256" key="6">
    <source>
        <dbReference type="SAM" id="MobiDB-lite"/>
    </source>
</evidence>
<evidence type="ECO:0000256" key="1">
    <source>
        <dbReference type="ARBA" id="ARBA00007074"/>
    </source>
</evidence>
<dbReference type="InterPro" id="IPR038765">
    <property type="entry name" value="Papain-like_cys_pep_sf"/>
</dbReference>
<protein>
    <recommendedName>
        <fullName evidence="7">NlpC/P60 domain-containing protein</fullName>
    </recommendedName>
</protein>
<dbReference type="GO" id="GO:0006508">
    <property type="term" value="P:proteolysis"/>
    <property type="evidence" value="ECO:0007669"/>
    <property type="project" value="UniProtKB-KW"/>
</dbReference>
<feature type="compositionally biased region" description="Low complexity" evidence="6">
    <location>
        <begin position="323"/>
        <end position="337"/>
    </location>
</feature>
<feature type="compositionally biased region" description="Basic and acidic residues" evidence="6">
    <location>
        <begin position="219"/>
        <end position="322"/>
    </location>
</feature>
<feature type="compositionally biased region" description="Low complexity" evidence="6">
    <location>
        <begin position="373"/>
        <end position="450"/>
    </location>
</feature>